<dbReference type="SUPFAM" id="SSF52833">
    <property type="entry name" value="Thioredoxin-like"/>
    <property type="match status" value="1"/>
</dbReference>
<dbReference type="PROSITE" id="PS00194">
    <property type="entry name" value="THIOREDOXIN_1"/>
    <property type="match status" value="1"/>
</dbReference>
<dbReference type="PANTHER" id="PTHR45663:SF11">
    <property type="entry name" value="GEO12009P1"/>
    <property type="match status" value="1"/>
</dbReference>
<proteinExistence type="inferred from homology"/>
<dbReference type="Pfam" id="PF00085">
    <property type="entry name" value="Thioredoxin"/>
    <property type="match status" value="1"/>
</dbReference>
<dbReference type="Gene3D" id="3.40.30.10">
    <property type="entry name" value="Glutaredoxin"/>
    <property type="match status" value="1"/>
</dbReference>
<evidence type="ECO:0000256" key="1">
    <source>
        <dbReference type="ARBA" id="ARBA00008987"/>
    </source>
</evidence>
<protein>
    <recommendedName>
        <fullName evidence="2 7">Thioredoxin</fullName>
    </recommendedName>
</protein>
<dbReference type="InterPro" id="IPR036249">
    <property type="entry name" value="Thioredoxin-like_sf"/>
</dbReference>
<comment type="similarity">
    <text evidence="1 8">Belongs to the thioredoxin family.</text>
</comment>
<gene>
    <name evidence="10" type="primary">trxA</name>
    <name evidence="10" type="ORF">ACFSOY_10020</name>
</gene>
<evidence type="ECO:0000313" key="10">
    <source>
        <dbReference type="EMBL" id="MFD2170335.1"/>
    </source>
</evidence>
<evidence type="ECO:0000256" key="6">
    <source>
        <dbReference type="ARBA" id="ARBA00023284"/>
    </source>
</evidence>
<accession>A0ABW4ZX53</accession>
<evidence type="ECO:0000256" key="3">
    <source>
        <dbReference type="ARBA" id="ARBA00022448"/>
    </source>
</evidence>
<dbReference type="InterPro" id="IPR013766">
    <property type="entry name" value="Thioredoxin_domain"/>
</dbReference>
<keyword evidence="5" id="KW-1015">Disulfide bond</keyword>
<dbReference type="EMBL" id="JBHUIO010000005">
    <property type="protein sequence ID" value="MFD2170335.1"/>
    <property type="molecule type" value="Genomic_DNA"/>
</dbReference>
<dbReference type="InterPro" id="IPR005746">
    <property type="entry name" value="Thioredoxin"/>
</dbReference>
<evidence type="ECO:0000256" key="5">
    <source>
        <dbReference type="ARBA" id="ARBA00023157"/>
    </source>
</evidence>
<dbReference type="CDD" id="cd02947">
    <property type="entry name" value="TRX_family"/>
    <property type="match status" value="1"/>
</dbReference>
<reference evidence="11" key="1">
    <citation type="journal article" date="2019" name="Int. J. Syst. Evol. Microbiol.">
        <title>The Global Catalogue of Microorganisms (GCM) 10K type strain sequencing project: providing services to taxonomists for standard genome sequencing and annotation.</title>
        <authorList>
            <consortium name="The Broad Institute Genomics Platform"/>
            <consortium name="The Broad Institute Genome Sequencing Center for Infectious Disease"/>
            <person name="Wu L."/>
            <person name="Ma J."/>
        </authorList>
    </citation>
    <scope>NUCLEOTIDE SEQUENCE [LARGE SCALE GENOMIC DNA]</scope>
    <source>
        <strain evidence="11">CGMCC 1.13574</strain>
    </source>
</reference>
<evidence type="ECO:0000259" key="9">
    <source>
        <dbReference type="PROSITE" id="PS51352"/>
    </source>
</evidence>
<sequence length="113" mass="12884">MNRRKMQMTICHTKDTTFAQDLVSEGLTLVNFWATWCGPCRMFGPILEAFDQEYSAEVRTLKVNVDENADTAARFGIMSIPTTILFKDGEPIATINGVVRIEELKRFIADHRK</sequence>
<keyword evidence="4" id="KW-0249">Electron transport</keyword>
<keyword evidence="3" id="KW-0813">Transport</keyword>
<dbReference type="PIRSF" id="PIRSF000077">
    <property type="entry name" value="Thioredoxin"/>
    <property type="match status" value="1"/>
</dbReference>
<dbReference type="PANTHER" id="PTHR45663">
    <property type="entry name" value="GEO12009P1"/>
    <property type="match status" value="1"/>
</dbReference>
<evidence type="ECO:0000313" key="11">
    <source>
        <dbReference type="Proteomes" id="UP001597343"/>
    </source>
</evidence>
<dbReference type="PRINTS" id="PR00421">
    <property type="entry name" value="THIOREDOXIN"/>
</dbReference>
<evidence type="ECO:0000256" key="8">
    <source>
        <dbReference type="PIRNR" id="PIRNR000077"/>
    </source>
</evidence>
<dbReference type="Proteomes" id="UP001597343">
    <property type="component" value="Unassembled WGS sequence"/>
</dbReference>
<dbReference type="PROSITE" id="PS51352">
    <property type="entry name" value="THIOREDOXIN_2"/>
    <property type="match status" value="1"/>
</dbReference>
<dbReference type="NCBIfam" id="TIGR01068">
    <property type="entry name" value="thioredoxin"/>
    <property type="match status" value="1"/>
</dbReference>
<evidence type="ECO:0000256" key="7">
    <source>
        <dbReference type="NCBIfam" id="TIGR01068"/>
    </source>
</evidence>
<dbReference type="RefSeq" id="WP_386046195.1">
    <property type="nucleotide sequence ID" value="NZ_JBHUIO010000005.1"/>
</dbReference>
<dbReference type="InterPro" id="IPR017937">
    <property type="entry name" value="Thioredoxin_CS"/>
</dbReference>
<evidence type="ECO:0000256" key="4">
    <source>
        <dbReference type="ARBA" id="ARBA00022982"/>
    </source>
</evidence>
<organism evidence="10 11">
    <name type="scientific">Tumebacillus lipolyticus</name>
    <dbReference type="NCBI Taxonomy" id="1280370"/>
    <lineage>
        <taxon>Bacteria</taxon>
        <taxon>Bacillati</taxon>
        <taxon>Bacillota</taxon>
        <taxon>Bacilli</taxon>
        <taxon>Bacillales</taxon>
        <taxon>Alicyclobacillaceae</taxon>
        <taxon>Tumebacillus</taxon>
    </lineage>
</organism>
<keyword evidence="11" id="KW-1185">Reference proteome</keyword>
<keyword evidence="6" id="KW-0676">Redox-active center</keyword>
<evidence type="ECO:0000256" key="2">
    <source>
        <dbReference type="ARBA" id="ARBA00020570"/>
    </source>
</evidence>
<name>A0ABW4ZX53_9BACL</name>
<feature type="domain" description="Thioredoxin" evidence="9">
    <location>
        <begin position="1"/>
        <end position="113"/>
    </location>
</feature>
<comment type="caution">
    <text evidence="10">The sequence shown here is derived from an EMBL/GenBank/DDBJ whole genome shotgun (WGS) entry which is preliminary data.</text>
</comment>